<protein>
    <submittedName>
        <fullName evidence="1">Uncharacterized protein</fullName>
    </submittedName>
</protein>
<evidence type="ECO:0000313" key="2">
    <source>
        <dbReference type="Proteomes" id="UP000825598"/>
    </source>
</evidence>
<organism evidence="1 2">
    <name type="scientific">Mycolicibacterium farcinogenes</name>
    <name type="common">Mycobacterium farcinogenes</name>
    <dbReference type="NCBI Taxonomy" id="1802"/>
    <lineage>
        <taxon>Bacteria</taxon>
        <taxon>Bacillati</taxon>
        <taxon>Actinomycetota</taxon>
        <taxon>Actinomycetes</taxon>
        <taxon>Mycobacteriales</taxon>
        <taxon>Mycobacteriaceae</taxon>
        <taxon>Mycolicibacterium</taxon>
    </lineage>
</organism>
<geneLocation type="plasmid" evidence="1 2">
    <name>unnamed1</name>
</geneLocation>
<accession>A0ACD1FQY3</accession>
<sequence length="87" mass="9330">MVEHATSQSSLVNHLLELKQGADNAIRSVAEIWQQHGSNAAQECHAQIALAFQQVFDTINRHGSAIQGASQNAETTDFGAAAGFRNI</sequence>
<evidence type="ECO:0000313" key="1">
    <source>
        <dbReference type="EMBL" id="QZH69474.1"/>
    </source>
</evidence>
<keyword evidence="1" id="KW-0614">Plasmid</keyword>
<keyword evidence="2" id="KW-1185">Reference proteome</keyword>
<dbReference type="EMBL" id="CP081674">
    <property type="protein sequence ID" value="QZH69474.1"/>
    <property type="molecule type" value="Genomic_DNA"/>
</dbReference>
<proteinExistence type="predicted"/>
<name>A0ACD1FQY3_MYCFR</name>
<reference evidence="1" key="1">
    <citation type="submission" date="2021-07" db="EMBL/GenBank/DDBJ databases">
        <title>Complete Genome Sequences of Mycobacterium farcinogenes Isolated from Clinical Specimens from Patients in Thailand.</title>
        <authorList>
            <person name="Sodsai P."/>
        </authorList>
    </citation>
    <scope>NUCLEOTIDE SEQUENCE</scope>
    <source>
        <strain evidence="1">BKK/CU-MFGFA-001</strain>
    </source>
</reference>
<gene>
    <name evidence="1" type="ORF">K6L26_30550</name>
</gene>
<dbReference type="Proteomes" id="UP000825598">
    <property type="component" value="Plasmid unnamed1"/>
</dbReference>